<reference evidence="1 2" key="1">
    <citation type="journal article" date="2015" name="Nature">
        <title>rRNA introns, odd ribosomes, and small enigmatic genomes across a large radiation of phyla.</title>
        <authorList>
            <person name="Brown C.T."/>
            <person name="Hug L.A."/>
            <person name="Thomas B.C."/>
            <person name="Sharon I."/>
            <person name="Castelle C.J."/>
            <person name="Singh A."/>
            <person name="Wilkins M.J."/>
            <person name="Williams K.H."/>
            <person name="Banfield J.F."/>
        </authorList>
    </citation>
    <scope>NUCLEOTIDE SEQUENCE [LARGE SCALE GENOMIC DNA]</scope>
</reference>
<name>A0A0G1QZM7_UNCKA</name>
<gene>
    <name evidence="1" type="ORF">UX73_C0022G0001</name>
</gene>
<dbReference type="AlphaFoldDB" id="A0A0G1QZM7"/>
<protein>
    <submittedName>
        <fullName evidence="1">Uncharacterized protein</fullName>
    </submittedName>
</protein>
<dbReference type="STRING" id="1619122.UX73_C0022G0001"/>
<comment type="caution">
    <text evidence="1">The sequence shown here is derived from an EMBL/GenBank/DDBJ whole genome shotgun (WGS) entry which is preliminary data.</text>
</comment>
<accession>A0A0G1QZM7</accession>
<sequence>MQLQEALWGYGHKTDVADTRVKYGTDSKRGKYTYLKKVVTTTAATAHTLTAMRSQGRTTLSAAAAAAQAVVVITADPGLANGDDVAIQKPDGTWFHTTVASFSGTNVTLTDNVPTGALLSGARFLWYGDPTDSVH</sequence>
<dbReference type="EMBL" id="LCNH01000022">
    <property type="protein sequence ID" value="KKU50334.1"/>
    <property type="molecule type" value="Genomic_DNA"/>
</dbReference>
<dbReference type="PATRIC" id="fig|1619122.3.peg.428"/>
<feature type="non-terminal residue" evidence="1">
    <location>
        <position position="135"/>
    </location>
</feature>
<evidence type="ECO:0000313" key="2">
    <source>
        <dbReference type="Proteomes" id="UP000034873"/>
    </source>
</evidence>
<proteinExistence type="predicted"/>
<evidence type="ECO:0000313" key="1">
    <source>
        <dbReference type="EMBL" id="KKU50334.1"/>
    </source>
</evidence>
<organism evidence="1 2">
    <name type="scientific">candidate division WWE3 bacterium GW2011_GWC1_47_10</name>
    <dbReference type="NCBI Taxonomy" id="1619122"/>
    <lineage>
        <taxon>Bacteria</taxon>
        <taxon>Katanobacteria</taxon>
    </lineage>
</organism>
<dbReference type="Proteomes" id="UP000034873">
    <property type="component" value="Unassembled WGS sequence"/>
</dbReference>